<dbReference type="SUPFAM" id="SSF56300">
    <property type="entry name" value="Metallo-dependent phosphatases"/>
    <property type="match status" value="1"/>
</dbReference>
<accession>A0AAE0FIY4</accession>
<evidence type="ECO:0000259" key="2">
    <source>
        <dbReference type="Pfam" id="PF00149"/>
    </source>
</evidence>
<feature type="signal peptide" evidence="1">
    <location>
        <begin position="1"/>
        <end position="29"/>
    </location>
</feature>
<dbReference type="PANTHER" id="PTHR46546:SF4">
    <property type="entry name" value="SHEWANELLA-LIKE PROTEIN PHOSPHATASE 1"/>
    <property type="match status" value="1"/>
</dbReference>
<proteinExistence type="predicted"/>
<dbReference type="Pfam" id="PF00149">
    <property type="entry name" value="Metallophos"/>
    <property type="match status" value="1"/>
</dbReference>
<dbReference type="AlphaFoldDB" id="A0AAE0FIY4"/>
<evidence type="ECO:0000313" key="4">
    <source>
        <dbReference type="Proteomes" id="UP001190700"/>
    </source>
</evidence>
<sequence>MAHTRQTLTNSVVIYASLVFFSAEAVCDGVDYCQETDLKETGRDLLNEHEASYRVVAIGDLHGDLQNAHRVLQLSKVIDENGSWIGGNTRLVQTGDLLDRGPNSLELLDLFARLKDEAENVGGTVTCLLGNHELMTLQGDLRYVSRTELKALAAKTLPAAGDTEQAGNLANGRQEWSRLFQPGQIHGHRLRSDREAMAVVGEAECRTLFVHA</sequence>
<dbReference type="Gene3D" id="3.60.21.10">
    <property type="match status" value="1"/>
</dbReference>
<dbReference type="InterPro" id="IPR029052">
    <property type="entry name" value="Metallo-depent_PP-like"/>
</dbReference>
<feature type="non-terminal residue" evidence="3">
    <location>
        <position position="212"/>
    </location>
</feature>
<dbReference type="GO" id="GO:0016787">
    <property type="term" value="F:hydrolase activity"/>
    <property type="evidence" value="ECO:0007669"/>
    <property type="project" value="InterPro"/>
</dbReference>
<name>A0AAE0FIY4_9CHLO</name>
<keyword evidence="4" id="KW-1185">Reference proteome</keyword>
<organism evidence="3 4">
    <name type="scientific">Cymbomonas tetramitiformis</name>
    <dbReference type="NCBI Taxonomy" id="36881"/>
    <lineage>
        <taxon>Eukaryota</taxon>
        <taxon>Viridiplantae</taxon>
        <taxon>Chlorophyta</taxon>
        <taxon>Pyramimonadophyceae</taxon>
        <taxon>Pyramimonadales</taxon>
        <taxon>Pyramimonadaceae</taxon>
        <taxon>Cymbomonas</taxon>
    </lineage>
</organism>
<gene>
    <name evidence="3" type="ORF">CYMTET_30376</name>
</gene>
<dbReference type="PANTHER" id="PTHR46546">
    <property type="entry name" value="SHEWANELLA-LIKE PROTEIN PHOSPHATASE 1"/>
    <property type="match status" value="1"/>
</dbReference>
<dbReference type="InterPro" id="IPR004843">
    <property type="entry name" value="Calcineurin-like_PHP"/>
</dbReference>
<reference evidence="3 4" key="1">
    <citation type="journal article" date="2015" name="Genome Biol. Evol.">
        <title>Comparative Genomics of a Bacterivorous Green Alga Reveals Evolutionary Causalities and Consequences of Phago-Mixotrophic Mode of Nutrition.</title>
        <authorList>
            <person name="Burns J.A."/>
            <person name="Paasch A."/>
            <person name="Narechania A."/>
            <person name="Kim E."/>
        </authorList>
    </citation>
    <scope>NUCLEOTIDE SEQUENCE [LARGE SCALE GENOMIC DNA]</scope>
    <source>
        <strain evidence="3 4">PLY_AMNH</strain>
    </source>
</reference>
<dbReference type="Proteomes" id="UP001190700">
    <property type="component" value="Unassembled WGS sequence"/>
</dbReference>
<evidence type="ECO:0000256" key="1">
    <source>
        <dbReference type="SAM" id="SignalP"/>
    </source>
</evidence>
<protein>
    <recommendedName>
        <fullName evidence="2">Calcineurin-like phosphoesterase domain-containing protein</fullName>
    </recommendedName>
</protein>
<evidence type="ECO:0000313" key="3">
    <source>
        <dbReference type="EMBL" id="KAK3260677.1"/>
    </source>
</evidence>
<comment type="caution">
    <text evidence="3">The sequence shown here is derived from an EMBL/GenBank/DDBJ whole genome shotgun (WGS) entry which is preliminary data.</text>
</comment>
<dbReference type="EMBL" id="LGRX02017513">
    <property type="protein sequence ID" value="KAK3260677.1"/>
    <property type="molecule type" value="Genomic_DNA"/>
</dbReference>
<feature type="chain" id="PRO_5041945080" description="Calcineurin-like phosphoesterase domain-containing protein" evidence="1">
    <location>
        <begin position="30"/>
        <end position="212"/>
    </location>
</feature>
<feature type="domain" description="Calcineurin-like phosphoesterase" evidence="2">
    <location>
        <begin position="54"/>
        <end position="141"/>
    </location>
</feature>
<keyword evidence="1" id="KW-0732">Signal</keyword>